<dbReference type="AlphaFoldDB" id="A0A0E0BAG5"/>
<dbReference type="STRING" id="40148.A0A0E0BAG5"/>
<dbReference type="PROSITE" id="PS51005">
    <property type="entry name" value="NAC"/>
    <property type="match status" value="1"/>
</dbReference>
<dbReference type="EnsemblPlants" id="OGLUM10G09660.1">
    <property type="protein sequence ID" value="OGLUM10G09660.1"/>
    <property type="gene ID" value="OGLUM10G09660"/>
</dbReference>
<feature type="region of interest" description="Disordered" evidence="5">
    <location>
        <begin position="1"/>
        <end position="25"/>
    </location>
</feature>
<keyword evidence="2" id="KW-0238">DNA-binding</keyword>
<dbReference type="PANTHER" id="PTHR31719:SF94">
    <property type="entry name" value="PROTEIN ATAF2"/>
    <property type="match status" value="1"/>
</dbReference>
<name>A0A0E0BAG5_9ORYZ</name>
<sequence length="237" mass="25909">MAAPGDGEEKKGAGSGKNKHGLPRGFRFVPQDQELLDILDDKLRGAPLDRALDAVFHDTRILDFHPAKLYATASRSLSLSLSLPFFFSGDGLGALGDLILIRGGLDWFGGDAGMYAEDEENGYIYFFSTIEFKAAKPKQKKWPRRAAQGGRWKAVLGSSQLVEVGGVPVGRKLSMEFYVKGVRTNWGMHEFVRIVGPNIEVADLAVYRLHKLWTNGEEKPGDLAADVAAKSTNQSGQ</sequence>
<proteinExistence type="predicted"/>
<dbReference type="Proteomes" id="UP000026961">
    <property type="component" value="Chromosome 10"/>
</dbReference>
<feature type="domain" description="NAC" evidence="6">
    <location>
        <begin position="22"/>
        <end position="212"/>
    </location>
</feature>
<evidence type="ECO:0000313" key="8">
    <source>
        <dbReference type="Proteomes" id="UP000026961"/>
    </source>
</evidence>
<dbReference type="GO" id="GO:0003677">
    <property type="term" value="F:DNA binding"/>
    <property type="evidence" value="ECO:0007669"/>
    <property type="project" value="UniProtKB-KW"/>
</dbReference>
<dbReference type="InterPro" id="IPR036093">
    <property type="entry name" value="NAC_dom_sf"/>
</dbReference>
<evidence type="ECO:0000256" key="5">
    <source>
        <dbReference type="SAM" id="MobiDB-lite"/>
    </source>
</evidence>
<evidence type="ECO:0000256" key="1">
    <source>
        <dbReference type="ARBA" id="ARBA00023015"/>
    </source>
</evidence>
<evidence type="ECO:0000259" key="6">
    <source>
        <dbReference type="PROSITE" id="PS51005"/>
    </source>
</evidence>
<dbReference type="Pfam" id="PF02365">
    <property type="entry name" value="NAM"/>
    <property type="match status" value="1"/>
</dbReference>
<evidence type="ECO:0000256" key="2">
    <source>
        <dbReference type="ARBA" id="ARBA00023125"/>
    </source>
</evidence>
<keyword evidence="8" id="KW-1185">Reference proteome</keyword>
<organism evidence="7">
    <name type="scientific">Oryza glumipatula</name>
    <dbReference type="NCBI Taxonomy" id="40148"/>
    <lineage>
        <taxon>Eukaryota</taxon>
        <taxon>Viridiplantae</taxon>
        <taxon>Streptophyta</taxon>
        <taxon>Embryophyta</taxon>
        <taxon>Tracheophyta</taxon>
        <taxon>Spermatophyta</taxon>
        <taxon>Magnoliopsida</taxon>
        <taxon>Liliopsida</taxon>
        <taxon>Poales</taxon>
        <taxon>Poaceae</taxon>
        <taxon>BOP clade</taxon>
        <taxon>Oryzoideae</taxon>
        <taxon>Oryzeae</taxon>
        <taxon>Oryzinae</taxon>
        <taxon>Oryza</taxon>
    </lineage>
</organism>
<evidence type="ECO:0000313" key="7">
    <source>
        <dbReference type="EnsemblPlants" id="OGLUM10G09660.1"/>
    </source>
</evidence>
<reference evidence="7" key="2">
    <citation type="submission" date="2018-05" db="EMBL/GenBank/DDBJ databases">
        <title>OgluRS3 (Oryza glumaepatula Reference Sequence Version 3).</title>
        <authorList>
            <person name="Zhang J."/>
            <person name="Kudrna D."/>
            <person name="Lee S."/>
            <person name="Talag J."/>
            <person name="Welchert J."/>
            <person name="Wing R.A."/>
        </authorList>
    </citation>
    <scope>NUCLEOTIDE SEQUENCE [LARGE SCALE GENOMIC DNA]</scope>
</reference>
<keyword evidence="4" id="KW-0539">Nucleus</keyword>
<dbReference type="SUPFAM" id="SSF101941">
    <property type="entry name" value="NAC domain"/>
    <property type="match status" value="2"/>
</dbReference>
<dbReference type="InterPro" id="IPR003441">
    <property type="entry name" value="NAC-dom"/>
</dbReference>
<dbReference type="GO" id="GO:0006355">
    <property type="term" value="P:regulation of DNA-templated transcription"/>
    <property type="evidence" value="ECO:0007669"/>
    <property type="project" value="InterPro"/>
</dbReference>
<dbReference type="PANTHER" id="PTHR31719">
    <property type="entry name" value="NAC TRANSCRIPTION FACTOR 56"/>
    <property type="match status" value="1"/>
</dbReference>
<dbReference type="HOGENOM" id="CLU_081975_0_0_1"/>
<protein>
    <recommendedName>
        <fullName evidence="6">NAC domain-containing protein</fullName>
    </recommendedName>
</protein>
<accession>A0A0E0BAG5</accession>
<dbReference type="Gramene" id="OGLUM10G09660.1">
    <property type="protein sequence ID" value="OGLUM10G09660.1"/>
    <property type="gene ID" value="OGLUM10G09660"/>
</dbReference>
<keyword evidence="3" id="KW-0804">Transcription</keyword>
<evidence type="ECO:0000256" key="3">
    <source>
        <dbReference type="ARBA" id="ARBA00023163"/>
    </source>
</evidence>
<evidence type="ECO:0000256" key="4">
    <source>
        <dbReference type="ARBA" id="ARBA00023242"/>
    </source>
</evidence>
<keyword evidence="1" id="KW-0805">Transcription regulation</keyword>
<dbReference type="Gene3D" id="2.170.150.80">
    <property type="entry name" value="NAC domain"/>
    <property type="match status" value="1"/>
</dbReference>
<reference evidence="7" key="1">
    <citation type="submission" date="2015-04" db="UniProtKB">
        <authorList>
            <consortium name="EnsemblPlants"/>
        </authorList>
    </citation>
    <scope>IDENTIFICATION</scope>
</reference>